<gene>
    <name evidence="3" type="ORF">SAMN04488026_103812</name>
</gene>
<evidence type="ECO:0000313" key="4">
    <source>
        <dbReference type="Proteomes" id="UP000199382"/>
    </source>
</evidence>
<accession>A0A1G9B2L2</accession>
<dbReference type="STRING" id="571298.SAMN04488026_103812"/>
<protein>
    <submittedName>
        <fullName evidence="3">Hint domain-containing protein</fullName>
    </submittedName>
</protein>
<dbReference type="Pfam" id="PF13403">
    <property type="entry name" value="Hint_2"/>
    <property type="match status" value="1"/>
</dbReference>
<dbReference type="RefSeq" id="WP_093158895.1">
    <property type="nucleotide sequence ID" value="NZ_FNEK01000038.1"/>
</dbReference>
<reference evidence="3 4" key="1">
    <citation type="submission" date="2016-10" db="EMBL/GenBank/DDBJ databases">
        <authorList>
            <person name="de Groot N.N."/>
        </authorList>
    </citation>
    <scope>NUCLEOTIDE SEQUENCE [LARGE SCALE GENOMIC DNA]</scope>
    <source>
        <strain evidence="3 4">DSM 25294</strain>
    </source>
</reference>
<sequence length="257" mass="27466">MILATTNGAQDAAAHGRIEAGKRESQGMENIPGKAFARARPVNAARTAPRPFVLTAEARIDIPDMPLLPGAWLQSAIAAETRVMTPQGPKPAGQLQIDDVVLTIDKGALPLHWIGKRAVSPKQMAEMPEIGPVTVPRNALAGGSPRMDIRLSPLAGLLLTLPGGPENGVLIEAREMIGLLGIKAAPARAVTYVQLMTEEHALIAVDGLAVETLHANALHPLPGNSRQRAEVLARFPDLEHGLDLYGPEIRLRAERRR</sequence>
<feature type="compositionally biased region" description="Basic and acidic residues" evidence="1">
    <location>
        <begin position="14"/>
        <end position="26"/>
    </location>
</feature>
<dbReference type="InterPro" id="IPR028992">
    <property type="entry name" value="Hedgehog/Intein_dom"/>
</dbReference>
<evidence type="ECO:0000259" key="2">
    <source>
        <dbReference type="Pfam" id="PF13403"/>
    </source>
</evidence>
<organism evidence="3 4">
    <name type="scientific">Aliiruegeria lutimaris</name>
    <dbReference type="NCBI Taxonomy" id="571298"/>
    <lineage>
        <taxon>Bacteria</taxon>
        <taxon>Pseudomonadati</taxon>
        <taxon>Pseudomonadota</taxon>
        <taxon>Alphaproteobacteria</taxon>
        <taxon>Rhodobacterales</taxon>
        <taxon>Roseobacteraceae</taxon>
        <taxon>Aliiruegeria</taxon>
    </lineage>
</organism>
<name>A0A1G9B2L2_9RHOB</name>
<keyword evidence="4" id="KW-1185">Reference proteome</keyword>
<dbReference type="Proteomes" id="UP000199382">
    <property type="component" value="Unassembled WGS sequence"/>
</dbReference>
<feature type="domain" description="Hedgehog/Intein (Hint)" evidence="2">
    <location>
        <begin position="78"/>
        <end position="215"/>
    </location>
</feature>
<proteinExistence type="predicted"/>
<dbReference type="OrthoDB" id="7832226at2"/>
<dbReference type="EMBL" id="FNEK01000038">
    <property type="protein sequence ID" value="SDK33777.1"/>
    <property type="molecule type" value="Genomic_DNA"/>
</dbReference>
<dbReference type="AlphaFoldDB" id="A0A1G9B2L2"/>
<evidence type="ECO:0000256" key="1">
    <source>
        <dbReference type="SAM" id="MobiDB-lite"/>
    </source>
</evidence>
<evidence type="ECO:0000313" key="3">
    <source>
        <dbReference type="EMBL" id="SDK33777.1"/>
    </source>
</evidence>
<feature type="region of interest" description="Disordered" evidence="1">
    <location>
        <begin position="1"/>
        <end position="27"/>
    </location>
</feature>